<reference evidence="12" key="1">
    <citation type="submission" date="2016-03" db="EMBL/GenBank/DDBJ databases">
        <authorList>
            <person name="Heylen K."/>
            <person name="De Vos P."/>
            <person name="Vekeman B."/>
        </authorList>
    </citation>
    <scope>NUCLEOTIDE SEQUENCE [LARGE SCALE GENOMIC DNA]</scope>
    <source>
        <strain evidence="12">R-45383</strain>
    </source>
</reference>
<evidence type="ECO:0000259" key="10">
    <source>
        <dbReference type="PROSITE" id="PS52029"/>
    </source>
</evidence>
<protein>
    <recommendedName>
        <fullName evidence="10">L,D-TPase catalytic domain-containing protein</fullName>
    </recommendedName>
</protein>
<dbReference type="STRING" id="702114.A1355_02790"/>
<organism evidence="11 12">
    <name type="scientific">Methylomonas koyamae</name>
    <dbReference type="NCBI Taxonomy" id="702114"/>
    <lineage>
        <taxon>Bacteria</taxon>
        <taxon>Pseudomonadati</taxon>
        <taxon>Pseudomonadota</taxon>
        <taxon>Gammaproteobacteria</taxon>
        <taxon>Methylococcales</taxon>
        <taxon>Methylococcaceae</taxon>
        <taxon>Methylomonas</taxon>
    </lineage>
</organism>
<accession>A0A177NTD4</accession>
<dbReference type="GO" id="GO:0005576">
    <property type="term" value="C:extracellular region"/>
    <property type="evidence" value="ECO:0007669"/>
    <property type="project" value="TreeGrafter"/>
</dbReference>
<dbReference type="CDD" id="cd16913">
    <property type="entry name" value="YkuD_like"/>
    <property type="match status" value="1"/>
</dbReference>
<evidence type="ECO:0000256" key="2">
    <source>
        <dbReference type="ARBA" id="ARBA00005992"/>
    </source>
</evidence>
<name>A0A177NTD4_9GAMM</name>
<keyword evidence="3" id="KW-0328">Glycosyltransferase</keyword>
<dbReference type="InterPro" id="IPR038063">
    <property type="entry name" value="Transpep_catalytic_dom"/>
</dbReference>
<dbReference type="GO" id="GO:0008360">
    <property type="term" value="P:regulation of cell shape"/>
    <property type="evidence" value="ECO:0007669"/>
    <property type="project" value="UniProtKB-UniRule"/>
</dbReference>
<keyword evidence="7 9" id="KW-0573">Peptidoglycan synthesis</keyword>
<comment type="caution">
    <text evidence="11">The sequence shown here is derived from an EMBL/GenBank/DDBJ whole genome shotgun (WGS) entry which is preliminary data.</text>
</comment>
<sequence>MSPHCYIDVSLADQRLLLIEDDSVMRVFAVSTAKNGPGELKGSECTPTGWHRIRAKIGAEAPVNTVFVGRRPTGEIFTPELALTQPERDWILSRILWLGGLEPGKNRYGEVDTAWRYIYIHGCPDEAMQAVPASHGCIRMRNADMIELFDMVSPGCRVFIHA</sequence>
<keyword evidence="5" id="KW-0378">Hydrolase</keyword>
<dbReference type="UniPathway" id="UPA00219"/>
<comment type="pathway">
    <text evidence="1 9">Cell wall biogenesis; peptidoglycan biosynthesis.</text>
</comment>
<dbReference type="GO" id="GO:0071555">
    <property type="term" value="P:cell wall organization"/>
    <property type="evidence" value="ECO:0007669"/>
    <property type="project" value="UniProtKB-UniRule"/>
</dbReference>
<dbReference type="RefSeq" id="WP_064027115.1">
    <property type="nucleotide sequence ID" value="NZ_LUUK01000111.1"/>
</dbReference>
<evidence type="ECO:0000256" key="9">
    <source>
        <dbReference type="PROSITE-ProRule" id="PRU01373"/>
    </source>
</evidence>
<evidence type="ECO:0000256" key="5">
    <source>
        <dbReference type="ARBA" id="ARBA00022801"/>
    </source>
</evidence>
<dbReference type="PROSITE" id="PS52029">
    <property type="entry name" value="LD_TPASE"/>
    <property type="match status" value="1"/>
</dbReference>
<comment type="similarity">
    <text evidence="2">Belongs to the YkuD family.</text>
</comment>
<evidence type="ECO:0000256" key="3">
    <source>
        <dbReference type="ARBA" id="ARBA00022676"/>
    </source>
</evidence>
<dbReference type="Proteomes" id="UP000077628">
    <property type="component" value="Unassembled WGS sequence"/>
</dbReference>
<keyword evidence="8 9" id="KW-0961">Cell wall biogenesis/degradation</keyword>
<dbReference type="PANTHER" id="PTHR30582:SF24">
    <property type="entry name" value="L,D-TRANSPEPTIDASE ERFK_SRFK-RELATED"/>
    <property type="match status" value="1"/>
</dbReference>
<feature type="active site" description="Nucleophile" evidence="9">
    <location>
        <position position="137"/>
    </location>
</feature>
<keyword evidence="6 9" id="KW-0133">Cell shape</keyword>
<feature type="domain" description="L,D-TPase catalytic" evidence="10">
    <location>
        <begin position="5"/>
        <end position="161"/>
    </location>
</feature>
<proteinExistence type="inferred from homology"/>
<evidence type="ECO:0000256" key="8">
    <source>
        <dbReference type="ARBA" id="ARBA00023316"/>
    </source>
</evidence>
<keyword evidence="4" id="KW-0808">Transferase</keyword>
<dbReference type="AlphaFoldDB" id="A0A177NTD4"/>
<dbReference type="GO" id="GO:0018104">
    <property type="term" value="P:peptidoglycan-protein cross-linking"/>
    <property type="evidence" value="ECO:0007669"/>
    <property type="project" value="TreeGrafter"/>
</dbReference>
<dbReference type="EMBL" id="LUUK01000111">
    <property type="protein sequence ID" value="OAI21102.1"/>
    <property type="molecule type" value="Genomic_DNA"/>
</dbReference>
<keyword evidence="12" id="KW-1185">Reference proteome</keyword>
<dbReference type="Pfam" id="PF03734">
    <property type="entry name" value="YkuD"/>
    <property type="match status" value="1"/>
</dbReference>
<feature type="active site" description="Proton donor/acceptor" evidence="9">
    <location>
        <position position="121"/>
    </location>
</feature>
<gene>
    <name evidence="11" type="ORF">A1355_02790</name>
</gene>
<evidence type="ECO:0000256" key="6">
    <source>
        <dbReference type="ARBA" id="ARBA00022960"/>
    </source>
</evidence>
<evidence type="ECO:0000256" key="1">
    <source>
        <dbReference type="ARBA" id="ARBA00004752"/>
    </source>
</evidence>
<dbReference type="GO" id="GO:0016757">
    <property type="term" value="F:glycosyltransferase activity"/>
    <property type="evidence" value="ECO:0007669"/>
    <property type="project" value="UniProtKB-KW"/>
</dbReference>
<evidence type="ECO:0000256" key="4">
    <source>
        <dbReference type="ARBA" id="ARBA00022679"/>
    </source>
</evidence>
<dbReference type="SUPFAM" id="SSF141523">
    <property type="entry name" value="L,D-transpeptidase catalytic domain-like"/>
    <property type="match status" value="1"/>
</dbReference>
<dbReference type="Gene3D" id="2.40.440.10">
    <property type="entry name" value="L,D-transpeptidase catalytic domain-like"/>
    <property type="match status" value="1"/>
</dbReference>
<dbReference type="GO" id="GO:0071972">
    <property type="term" value="F:peptidoglycan L,D-transpeptidase activity"/>
    <property type="evidence" value="ECO:0007669"/>
    <property type="project" value="TreeGrafter"/>
</dbReference>
<dbReference type="PANTHER" id="PTHR30582">
    <property type="entry name" value="L,D-TRANSPEPTIDASE"/>
    <property type="match status" value="1"/>
</dbReference>
<evidence type="ECO:0000256" key="7">
    <source>
        <dbReference type="ARBA" id="ARBA00022984"/>
    </source>
</evidence>
<evidence type="ECO:0000313" key="11">
    <source>
        <dbReference type="EMBL" id="OAI21102.1"/>
    </source>
</evidence>
<dbReference type="OrthoDB" id="9787225at2"/>
<dbReference type="InterPro" id="IPR005490">
    <property type="entry name" value="LD_TPept_cat_dom"/>
</dbReference>
<dbReference type="InterPro" id="IPR050979">
    <property type="entry name" value="LD-transpeptidase"/>
</dbReference>
<evidence type="ECO:0000313" key="12">
    <source>
        <dbReference type="Proteomes" id="UP000077628"/>
    </source>
</evidence>